<protein>
    <recommendedName>
        <fullName evidence="1">Methylmalonyl-CoA mutase alpha/beta chain catalytic domain-containing protein</fullName>
    </recommendedName>
</protein>
<dbReference type="RefSeq" id="WP_162445559.1">
    <property type="nucleotide sequence ID" value="NZ_CP048222.1"/>
</dbReference>
<dbReference type="AlphaFoldDB" id="A0A6C0GPR4"/>
<evidence type="ECO:0000313" key="3">
    <source>
        <dbReference type="Proteomes" id="UP000480178"/>
    </source>
</evidence>
<gene>
    <name evidence="2" type="ORF">GXP67_24455</name>
</gene>
<dbReference type="KEGG" id="rhoz:GXP67_24455"/>
<feature type="domain" description="Methylmalonyl-CoA mutase alpha/beta chain catalytic" evidence="1">
    <location>
        <begin position="197"/>
        <end position="391"/>
    </location>
</feature>
<accession>A0A6C0GPR4</accession>
<dbReference type="PANTHER" id="PTHR48101">
    <property type="entry name" value="METHYLMALONYL-COA MUTASE, MITOCHONDRIAL-RELATED"/>
    <property type="match status" value="1"/>
</dbReference>
<reference evidence="2 3" key="1">
    <citation type="submission" date="2020-01" db="EMBL/GenBank/DDBJ databases">
        <authorList>
            <person name="Kim M.K."/>
        </authorList>
    </citation>
    <scope>NUCLEOTIDE SEQUENCE [LARGE SCALE GENOMIC DNA]</scope>
    <source>
        <strain evidence="2 3">172606-1</strain>
    </source>
</reference>
<keyword evidence="3" id="KW-1185">Reference proteome</keyword>
<dbReference type="InterPro" id="IPR006099">
    <property type="entry name" value="MeMalonylCoA_mutase_a/b_cat"/>
</dbReference>
<evidence type="ECO:0000313" key="2">
    <source>
        <dbReference type="EMBL" id="QHT69572.1"/>
    </source>
</evidence>
<dbReference type="PANTHER" id="PTHR48101:SF1">
    <property type="entry name" value="METHYLMALONYL-COA MUTASE, LARGE SUBUNIT"/>
    <property type="match status" value="1"/>
</dbReference>
<dbReference type="Pfam" id="PF01642">
    <property type="entry name" value="MM_CoA_mutase"/>
    <property type="match status" value="1"/>
</dbReference>
<dbReference type="SUPFAM" id="SSF51703">
    <property type="entry name" value="Cobalamin (vitamin B12)-dependent enzymes"/>
    <property type="match status" value="1"/>
</dbReference>
<dbReference type="Proteomes" id="UP000480178">
    <property type="component" value="Chromosome"/>
</dbReference>
<dbReference type="EMBL" id="CP048222">
    <property type="protein sequence ID" value="QHT69572.1"/>
    <property type="molecule type" value="Genomic_DNA"/>
</dbReference>
<proteinExistence type="predicted"/>
<name>A0A6C0GPR4_9BACT</name>
<dbReference type="GO" id="GO:0031419">
    <property type="term" value="F:cobalamin binding"/>
    <property type="evidence" value="ECO:0007669"/>
    <property type="project" value="InterPro"/>
</dbReference>
<sequence>MTLGKQTKLFSAFEPATQEAWRKQILHDLKAATLEEKQALYEQKMIWKPEPEITTAPFYTREDIQTIPLPVVPASQVGWLTEEFIPFLTEKSSNQLGREALQQGADALCFDLSAVNLATVNLPVLLQGIKLSDAPVRFIVNKSPGSFLQQLQIIAPYQWKGGLHYDPLMQQSASVSDIDSLAEVFRQTNDFPEFYPLTVNSNPGNSTTREIAYLLSAFVEYAHQLTERGVQAAAIFNKTIFSVSVGTNFFMEMAKLMALRLLYTQLAAAYQVTNHKLFIHTPIEFSHTPAEDPYNNLIRSSLAAMSAVLGGCQSLRVLPFNGKTDDVISRRISRNVSIILKEESYFAQVADIAGGSYYVENLTHMIATEAWRLFTEIEAEGGFLQARQSGFLILPSQ</sequence>
<dbReference type="InterPro" id="IPR016176">
    <property type="entry name" value="Cbl-dep_enz_cat"/>
</dbReference>
<evidence type="ECO:0000259" key="1">
    <source>
        <dbReference type="Pfam" id="PF01642"/>
    </source>
</evidence>
<dbReference type="Gene3D" id="3.20.20.240">
    <property type="entry name" value="Methylmalonyl-CoA mutase"/>
    <property type="match status" value="1"/>
</dbReference>
<dbReference type="GO" id="GO:0016866">
    <property type="term" value="F:intramolecular transferase activity"/>
    <property type="evidence" value="ECO:0007669"/>
    <property type="project" value="InterPro"/>
</dbReference>
<organism evidence="2 3">
    <name type="scientific">Rhodocytophaga rosea</name>
    <dbReference type="NCBI Taxonomy" id="2704465"/>
    <lineage>
        <taxon>Bacteria</taxon>
        <taxon>Pseudomonadati</taxon>
        <taxon>Bacteroidota</taxon>
        <taxon>Cytophagia</taxon>
        <taxon>Cytophagales</taxon>
        <taxon>Rhodocytophagaceae</taxon>
        <taxon>Rhodocytophaga</taxon>
    </lineage>
</organism>